<feature type="non-terminal residue" evidence="8">
    <location>
        <position position="539"/>
    </location>
</feature>
<evidence type="ECO:0000256" key="1">
    <source>
        <dbReference type="ARBA" id="ARBA00004443"/>
    </source>
</evidence>
<reference evidence="9" key="1">
    <citation type="submission" date="2016-05" db="EMBL/GenBank/DDBJ databases">
        <title>Comparative genomics of biotechnologically important yeasts.</title>
        <authorList>
            <consortium name="DOE Joint Genome Institute"/>
            <person name="Riley R."/>
            <person name="Haridas S."/>
            <person name="Wolfe K.H."/>
            <person name="Lopes M.R."/>
            <person name="Hittinger C.T."/>
            <person name="Goker M."/>
            <person name="Salamov A."/>
            <person name="Wisecaver J."/>
            <person name="Long T.M."/>
            <person name="Aerts A.L."/>
            <person name="Barry K."/>
            <person name="Choi C."/>
            <person name="Clum A."/>
            <person name="Coughlan A.Y."/>
            <person name="Deshpande S."/>
            <person name="Douglass A.P."/>
            <person name="Hanson S.J."/>
            <person name="Klenk H.-P."/>
            <person name="Labutti K."/>
            <person name="Lapidus A."/>
            <person name="Lindquist E."/>
            <person name="Lipzen A."/>
            <person name="Meier-Kolthoff J.P."/>
            <person name="Ohm R.A."/>
            <person name="Otillar R.P."/>
            <person name="Pangilinan J."/>
            <person name="Peng Y."/>
            <person name="Rokas A."/>
            <person name="Rosa C.A."/>
            <person name="Scheuner C."/>
            <person name="Sibirny A.A."/>
            <person name="Slot J.C."/>
            <person name="Stielow J.B."/>
            <person name="Sun H."/>
            <person name="Kurtzman C.P."/>
            <person name="Blackwell M."/>
            <person name="Grigoriev I.V."/>
            <person name="Jeffries T.W."/>
        </authorList>
    </citation>
    <scope>NUCLEOTIDE SEQUENCE [LARGE SCALE GENOMIC DNA]</scope>
    <source>
        <strain evidence="9">NRRL Y-1933</strain>
    </source>
</reference>
<keyword evidence="4 7" id="KW-0809">Transit peptide</keyword>
<evidence type="ECO:0000313" key="9">
    <source>
        <dbReference type="Proteomes" id="UP000095085"/>
    </source>
</evidence>
<dbReference type="Pfam" id="PF02410">
    <property type="entry name" value="RsfS"/>
    <property type="match status" value="1"/>
</dbReference>
<accession>A0A1E4RPV4</accession>
<evidence type="ECO:0000256" key="7">
    <source>
        <dbReference type="RuleBase" id="RU367062"/>
    </source>
</evidence>
<evidence type="ECO:0000256" key="5">
    <source>
        <dbReference type="ARBA" id="ARBA00023128"/>
    </source>
</evidence>
<comment type="similarity">
    <text evidence="2 7">Belongs to the ATP25 family.</text>
</comment>
<dbReference type="GeneID" id="30998480"/>
<dbReference type="InterPro" id="IPR043519">
    <property type="entry name" value="NT_sf"/>
</dbReference>
<comment type="function">
    <text evidence="7">Mitochondrial mRNA stabilization factor.</text>
</comment>
<dbReference type="RefSeq" id="XP_020078323.1">
    <property type="nucleotide sequence ID" value="XM_020223931.1"/>
</dbReference>
<organism evidence="8 9">
    <name type="scientific">Hyphopichia burtonii NRRL Y-1933</name>
    <dbReference type="NCBI Taxonomy" id="984485"/>
    <lineage>
        <taxon>Eukaryota</taxon>
        <taxon>Fungi</taxon>
        <taxon>Dikarya</taxon>
        <taxon>Ascomycota</taxon>
        <taxon>Saccharomycotina</taxon>
        <taxon>Pichiomycetes</taxon>
        <taxon>Debaryomycetaceae</taxon>
        <taxon>Hyphopichia</taxon>
    </lineage>
</organism>
<sequence length="539" mass="62379">EAAIPWYLRDDKLSSELNEVKQIDLPEVPENAPKSVDIFLNLLGHEYGMENIHLFDLTKLDEEHDFHNSKQPAEYIIICTGKSEKHIFKAASELRLNIKHNHDILPDVEGMVGSAQTAVQRRRMLKRARRGPPATMNDYGKAANSWVMCDTLIDNVHIHMLTEERREELNLESLWCKPEDLPKYTKQQKEVNDSDDIFIGIRRFHTMTPFARNYSTTNLYDSFRSEKVDLLTVESIHKTISDFNKGFNADKLNDYNIRRDLYKLIHLISPEIVSVDQITDTILDKYRSLSISLSNDLEEERVNDVIQYIKLLIDSPEFKDVSKEQSDQLFDKVSNFIAKLYRFSNLKFNLSSRPEIVPLLWRLTFVPQNNYIGSELIDRIIQDQIQIPTYSSDPSIVLASNRSRDVLTIIQHQNKDCIPTSRFNELVLFTYGNAANWDKFWSHWESAFKIFRHDSPSASIKSPAIENWVRLVVYLAARNDKSQMVNFLNKYWDSNSSITGSFIGDFAKNGSEFNTSDEKVAFIKAMDKILSTLQENSSS</sequence>
<dbReference type="GO" id="GO:0005743">
    <property type="term" value="C:mitochondrial inner membrane"/>
    <property type="evidence" value="ECO:0007669"/>
    <property type="project" value="UniProtKB-SubCell"/>
</dbReference>
<keyword evidence="9" id="KW-1185">Reference proteome</keyword>
<keyword evidence="6 7" id="KW-0472">Membrane</keyword>
<dbReference type="PANTHER" id="PTHR28087">
    <property type="entry name" value="ATPASE SYNTHESIS PROTEIN 25, MITOCHONDRIAL"/>
    <property type="match status" value="1"/>
</dbReference>
<dbReference type="AlphaFoldDB" id="A0A1E4RPV4"/>
<keyword evidence="5 7" id="KW-0496">Mitochondrion</keyword>
<dbReference type="Gene3D" id="3.30.460.10">
    <property type="entry name" value="Beta Polymerase, domain 2"/>
    <property type="match status" value="1"/>
</dbReference>
<comment type="subcellular location">
    <subcellularLocation>
        <location evidence="1 7">Mitochondrion inner membrane</location>
        <topology evidence="1 7">Peripheral membrane protein</topology>
        <orientation evidence="1 7">Matrix side</orientation>
    </subcellularLocation>
</comment>
<dbReference type="PANTHER" id="PTHR28087:SF1">
    <property type="entry name" value="ATPASE SYNTHESIS PROTEIN 25, MITOCHONDRIAL"/>
    <property type="match status" value="1"/>
</dbReference>
<dbReference type="InterPro" id="IPR040152">
    <property type="entry name" value="Atp25"/>
</dbReference>
<feature type="non-terminal residue" evidence="8">
    <location>
        <position position="1"/>
    </location>
</feature>
<dbReference type="GO" id="GO:0140053">
    <property type="term" value="P:mitochondrial gene expression"/>
    <property type="evidence" value="ECO:0007669"/>
    <property type="project" value="UniProtKB-UniRule"/>
</dbReference>
<evidence type="ECO:0000256" key="3">
    <source>
        <dbReference type="ARBA" id="ARBA00022792"/>
    </source>
</evidence>
<evidence type="ECO:0000256" key="4">
    <source>
        <dbReference type="ARBA" id="ARBA00022946"/>
    </source>
</evidence>
<dbReference type="GO" id="GO:0048255">
    <property type="term" value="P:mRNA stabilization"/>
    <property type="evidence" value="ECO:0007669"/>
    <property type="project" value="TreeGrafter"/>
</dbReference>
<dbReference type="OrthoDB" id="107372at2759"/>
<proteinExistence type="inferred from homology"/>
<dbReference type="SUPFAM" id="SSF81301">
    <property type="entry name" value="Nucleotidyltransferase"/>
    <property type="match status" value="1"/>
</dbReference>
<evidence type="ECO:0000313" key="8">
    <source>
        <dbReference type="EMBL" id="ODV69256.1"/>
    </source>
</evidence>
<gene>
    <name evidence="8" type="ORF">HYPBUDRAFT_94965</name>
</gene>
<dbReference type="EMBL" id="KV454538">
    <property type="protein sequence ID" value="ODV69256.1"/>
    <property type="molecule type" value="Genomic_DNA"/>
</dbReference>
<protein>
    <recommendedName>
        <fullName evidence="7">ATPase synthesis protein 25</fullName>
    </recommendedName>
</protein>
<dbReference type="STRING" id="984485.A0A1E4RPV4"/>
<name>A0A1E4RPV4_9ASCO</name>
<dbReference type="Proteomes" id="UP000095085">
    <property type="component" value="Unassembled WGS sequence"/>
</dbReference>
<evidence type="ECO:0000256" key="2">
    <source>
        <dbReference type="ARBA" id="ARBA00010787"/>
    </source>
</evidence>
<evidence type="ECO:0000256" key="6">
    <source>
        <dbReference type="ARBA" id="ARBA00023136"/>
    </source>
</evidence>
<keyword evidence="3 7" id="KW-0999">Mitochondrion inner membrane</keyword>